<dbReference type="HOGENOM" id="CLU_077374_0_0_7"/>
<dbReference type="KEGG" id="hoh:Hoch_6257"/>
<dbReference type="Proteomes" id="UP000001880">
    <property type="component" value="Chromosome"/>
</dbReference>
<feature type="signal peptide" evidence="1">
    <location>
        <begin position="1"/>
        <end position="22"/>
    </location>
</feature>
<dbReference type="OrthoDB" id="5516085at2"/>
<dbReference type="RefSeq" id="WP_012831320.1">
    <property type="nucleotide sequence ID" value="NC_013440.1"/>
</dbReference>
<dbReference type="Gene3D" id="2.170.16.10">
    <property type="entry name" value="Hedgehog/Intein (Hint) domain"/>
    <property type="match status" value="1"/>
</dbReference>
<evidence type="ECO:0000256" key="1">
    <source>
        <dbReference type="SAM" id="SignalP"/>
    </source>
</evidence>
<accession>D0LMP1</accession>
<reference evidence="2 3" key="1">
    <citation type="journal article" date="2010" name="Stand. Genomic Sci.">
        <title>Complete genome sequence of Haliangium ochraceum type strain (SMP-2).</title>
        <authorList>
            <consortium name="US DOE Joint Genome Institute (JGI-PGF)"/>
            <person name="Ivanova N."/>
            <person name="Daum C."/>
            <person name="Lang E."/>
            <person name="Abt B."/>
            <person name="Kopitz M."/>
            <person name="Saunders E."/>
            <person name="Lapidus A."/>
            <person name="Lucas S."/>
            <person name="Glavina Del Rio T."/>
            <person name="Nolan M."/>
            <person name="Tice H."/>
            <person name="Copeland A."/>
            <person name="Cheng J.F."/>
            <person name="Chen F."/>
            <person name="Bruce D."/>
            <person name="Goodwin L."/>
            <person name="Pitluck S."/>
            <person name="Mavromatis K."/>
            <person name="Pati A."/>
            <person name="Mikhailova N."/>
            <person name="Chen A."/>
            <person name="Palaniappan K."/>
            <person name="Land M."/>
            <person name="Hauser L."/>
            <person name="Chang Y.J."/>
            <person name="Jeffries C.D."/>
            <person name="Detter J.C."/>
            <person name="Brettin T."/>
            <person name="Rohde M."/>
            <person name="Goker M."/>
            <person name="Bristow J."/>
            <person name="Markowitz V."/>
            <person name="Eisen J.A."/>
            <person name="Hugenholtz P."/>
            <person name="Kyrpides N.C."/>
            <person name="Klenk H.P."/>
        </authorList>
    </citation>
    <scope>NUCLEOTIDE SEQUENCE [LARGE SCALE GENOMIC DNA]</scope>
    <source>
        <strain evidence="3">DSM 14365 / CIP 107738 / JCM 11303 / AJ 13395 / SMP-2</strain>
    </source>
</reference>
<evidence type="ECO:0000313" key="2">
    <source>
        <dbReference type="EMBL" id="ACY18728.1"/>
    </source>
</evidence>
<feature type="chain" id="PRO_5003010419" evidence="1">
    <location>
        <begin position="23"/>
        <end position="266"/>
    </location>
</feature>
<name>D0LMP1_HALO1</name>
<gene>
    <name evidence="2" type="ordered locus">Hoch_6257</name>
</gene>
<dbReference type="InterPro" id="IPR036844">
    <property type="entry name" value="Hint_dom_sf"/>
</dbReference>
<dbReference type="SUPFAM" id="SSF51294">
    <property type="entry name" value="Hedgehog/intein (Hint) domain"/>
    <property type="match status" value="1"/>
</dbReference>
<protein>
    <submittedName>
        <fullName evidence="2">Uncharacterized protein</fullName>
    </submittedName>
</protein>
<sequence length="266" mass="28520">MNKLSLLAVSVFMVLGASNASAQECPGAMSIPALEWEVECKAETNSTRCGSGLSRALCTENNNRALNNGLVTQDAYDWLQGNGYCAVNIDGVHMIIAICPVGCFEEDTAILSVDEGGAHKWMSAKDVTMATKLLGLNVNALLSSPSLDAQSIQRMTRGDEESDLFVFTLSNGHVLRVTQNHGMVLGDGRVVEARKVLEGDIFVGLDGSDVYIESITREATSADVYNFFLSVSSPQEHIIAAEGVLVGDLAWQSTLASELDSISLRR</sequence>
<dbReference type="InterPro" id="IPR006141">
    <property type="entry name" value="Intein_N"/>
</dbReference>
<dbReference type="AlphaFoldDB" id="D0LMP1"/>
<proteinExistence type="predicted"/>
<dbReference type="eggNOG" id="COG1372">
    <property type="taxonomic scope" value="Bacteria"/>
</dbReference>
<dbReference type="CDD" id="cd00081">
    <property type="entry name" value="Hint"/>
    <property type="match status" value="1"/>
</dbReference>
<dbReference type="PROSITE" id="PS50817">
    <property type="entry name" value="INTEIN_N_TER"/>
    <property type="match status" value="1"/>
</dbReference>
<organism evidence="2 3">
    <name type="scientific">Haliangium ochraceum (strain DSM 14365 / JCM 11303 / SMP-2)</name>
    <dbReference type="NCBI Taxonomy" id="502025"/>
    <lineage>
        <taxon>Bacteria</taxon>
        <taxon>Pseudomonadati</taxon>
        <taxon>Myxococcota</taxon>
        <taxon>Polyangia</taxon>
        <taxon>Haliangiales</taxon>
        <taxon>Kofleriaceae</taxon>
        <taxon>Haliangium</taxon>
    </lineage>
</organism>
<keyword evidence="1" id="KW-0732">Signal</keyword>
<dbReference type="EMBL" id="CP001804">
    <property type="protein sequence ID" value="ACY18728.1"/>
    <property type="molecule type" value="Genomic_DNA"/>
</dbReference>
<keyword evidence="3" id="KW-1185">Reference proteome</keyword>
<dbReference type="GO" id="GO:0016539">
    <property type="term" value="P:intein-mediated protein splicing"/>
    <property type="evidence" value="ECO:0007669"/>
    <property type="project" value="InterPro"/>
</dbReference>
<evidence type="ECO:0000313" key="3">
    <source>
        <dbReference type="Proteomes" id="UP000001880"/>
    </source>
</evidence>